<dbReference type="AlphaFoldDB" id="A0A9P6NIB7"/>
<name>A0A9P6NIB7_9BASI</name>
<organism evidence="1 2">
    <name type="scientific">Cronartium quercuum f. sp. fusiforme G11</name>
    <dbReference type="NCBI Taxonomy" id="708437"/>
    <lineage>
        <taxon>Eukaryota</taxon>
        <taxon>Fungi</taxon>
        <taxon>Dikarya</taxon>
        <taxon>Basidiomycota</taxon>
        <taxon>Pucciniomycotina</taxon>
        <taxon>Pucciniomycetes</taxon>
        <taxon>Pucciniales</taxon>
        <taxon>Coleosporiaceae</taxon>
        <taxon>Cronartium</taxon>
    </lineage>
</organism>
<proteinExistence type="predicted"/>
<dbReference type="EMBL" id="MU167247">
    <property type="protein sequence ID" value="KAG0147495.1"/>
    <property type="molecule type" value="Genomic_DNA"/>
</dbReference>
<dbReference type="Proteomes" id="UP000886653">
    <property type="component" value="Unassembled WGS sequence"/>
</dbReference>
<dbReference type="OrthoDB" id="2588793at2759"/>
<comment type="caution">
    <text evidence="1">The sequence shown here is derived from an EMBL/GenBank/DDBJ whole genome shotgun (WGS) entry which is preliminary data.</text>
</comment>
<accession>A0A9P6NIB7</accession>
<evidence type="ECO:0000313" key="2">
    <source>
        <dbReference type="Proteomes" id="UP000886653"/>
    </source>
</evidence>
<evidence type="ECO:0000313" key="1">
    <source>
        <dbReference type="EMBL" id="KAG0147495.1"/>
    </source>
</evidence>
<reference evidence="1" key="1">
    <citation type="submission" date="2013-11" db="EMBL/GenBank/DDBJ databases">
        <title>Genome sequence of the fusiform rust pathogen reveals effectors for host alternation and coevolution with pine.</title>
        <authorList>
            <consortium name="DOE Joint Genome Institute"/>
            <person name="Smith K."/>
            <person name="Pendleton A."/>
            <person name="Kubisiak T."/>
            <person name="Anderson C."/>
            <person name="Salamov A."/>
            <person name="Aerts A."/>
            <person name="Riley R."/>
            <person name="Clum A."/>
            <person name="Lindquist E."/>
            <person name="Ence D."/>
            <person name="Campbell M."/>
            <person name="Kronenberg Z."/>
            <person name="Feau N."/>
            <person name="Dhillon B."/>
            <person name="Hamelin R."/>
            <person name="Burleigh J."/>
            <person name="Smith J."/>
            <person name="Yandell M."/>
            <person name="Nelson C."/>
            <person name="Grigoriev I."/>
            <person name="Davis J."/>
        </authorList>
    </citation>
    <scope>NUCLEOTIDE SEQUENCE</scope>
    <source>
        <strain evidence="1">G11</strain>
    </source>
</reference>
<sequence>MRWRDQVRFSSVPIPHHWSAFPIRAVVQPFNRSPQSVITSYSERPCDPYAEPGNLYTSDNLHDSRYIIYNDPTIRLPRHHNAPNTDWIVPSFSADIHNNRLEELDWMRNRTVLLVGDSIDRNLVIHFGRRALAGTHGTHAFFIPSDELKVPNVKMESHQIGVANLPELNLTIYNWFLMGLSVTEEVPFFHPREDLPQNYRSRIERFYLPLLAKGALPRPDLVIFNSGYWDLDYLARARAAKHQLEFPNALARTSLPSNPTHDLGDGNPLNLNELAFHRSRLRDFVRFLRASLEKLNSGAEQPISYMYRSMQLGNATERNAFSPSRVRQLDESNRMVMREMGVRVLEWGKMTIGLDNQLSDPPIHYGIGSAQYIFGDMMLFYLKQHVLGTREQWIGCKWIQERYDALASKEGT</sequence>
<gene>
    <name evidence="1" type="ORF">CROQUDRAFT_656054</name>
</gene>
<protein>
    <submittedName>
        <fullName evidence="1">Uncharacterized protein</fullName>
    </submittedName>
</protein>
<keyword evidence="2" id="KW-1185">Reference proteome</keyword>